<name>A0A2H0W807_9BACT</name>
<protein>
    <recommendedName>
        <fullName evidence="10">GDP-Man:Man(1)GlcNAc(2)-PP-Dol alpha-1,3-mannosyltransferase</fullName>
        <ecNumber evidence="4">2.4.1.132</ecNumber>
        <ecNumber evidence="3">2.4.1.257</ecNumber>
    </recommendedName>
    <alternativeName>
        <fullName evidence="12">GDP-Man:Man(1)GlcNAc(2)-PP-dolichol mannosyltransferase</fullName>
    </alternativeName>
    <alternativeName>
        <fullName evidence="11">GDP-Man:Man(2)GlcNAc(2)-PP-Dol alpha-1,6-mannosyltransferase</fullName>
    </alternativeName>
</protein>
<keyword evidence="9" id="KW-0472">Membrane</keyword>
<dbReference type="SUPFAM" id="SSF53756">
    <property type="entry name" value="UDP-Glycosyltransferase/glycogen phosphorylase"/>
    <property type="match status" value="1"/>
</dbReference>
<dbReference type="PANTHER" id="PTHR45918">
    <property type="entry name" value="ALPHA-1,3/1,6-MANNOSYLTRANSFERASE ALG2"/>
    <property type="match status" value="1"/>
</dbReference>
<evidence type="ECO:0000256" key="7">
    <source>
        <dbReference type="ARBA" id="ARBA00022824"/>
    </source>
</evidence>
<evidence type="ECO:0000256" key="5">
    <source>
        <dbReference type="ARBA" id="ARBA00022679"/>
    </source>
</evidence>
<evidence type="ECO:0000256" key="3">
    <source>
        <dbReference type="ARBA" id="ARBA00011969"/>
    </source>
</evidence>
<evidence type="ECO:0000256" key="12">
    <source>
        <dbReference type="ARBA" id="ARBA00032874"/>
    </source>
</evidence>
<evidence type="ECO:0000256" key="11">
    <source>
        <dbReference type="ARBA" id="ARBA00032333"/>
    </source>
</evidence>
<evidence type="ECO:0000256" key="2">
    <source>
        <dbReference type="ARBA" id="ARBA00004922"/>
    </source>
</evidence>
<accession>A0A2H0W807</accession>
<keyword evidence="8" id="KW-1133">Transmembrane helix</keyword>
<evidence type="ECO:0000259" key="16">
    <source>
        <dbReference type="Pfam" id="PF13439"/>
    </source>
</evidence>
<keyword evidence="6" id="KW-0812">Transmembrane</keyword>
<dbReference type="AlphaFoldDB" id="A0A2H0W807"/>
<evidence type="ECO:0000256" key="4">
    <source>
        <dbReference type="ARBA" id="ARBA00012649"/>
    </source>
</evidence>
<comment type="subcellular location">
    <subcellularLocation>
        <location evidence="1">Endoplasmic reticulum membrane</location>
    </subcellularLocation>
</comment>
<comment type="caution">
    <text evidence="17">The sequence shown here is derived from an EMBL/GenBank/DDBJ whole genome shotgun (WGS) entry which is preliminary data.</text>
</comment>
<comment type="pathway">
    <text evidence="2">Protein modification; protein glycosylation.</text>
</comment>
<comment type="catalytic activity">
    <reaction evidence="13">
        <text>a beta-D-Man-(1-&gt;4)-beta-D-GlcNAc-(1-&gt;4)-alpha-D-GlcNAc-diphospho-di-trans,poly-cis-dolichol + GDP-alpha-D-mannose = an alpha-D-Man-(1-&gt;3)-beta-D-Man-(1-&gt;4)-beta-D-GlcNAc-(1-&gt;4)-alpha-D-GlcNAc-diphospho-di-trans,poly-cis-dolichol + GDP + H(+)</text>
        <dbReference type="Rhea" id="RHEA:29515"/>
        <dbReference type="Rhea" id="RHEA-COMP:19511"/>
        <dbReference type="Rhea" id="RHEA-COMP:19513"/>
        <dbReference type="ChEBI" id="CHEBI:15378"/>
        <dbReference type="ChEBI" id="CHEBI:57527"/>
        <dbReference type="ChEBI" id="CHEBI:58189"/>
        <dbReference type="ChEBI" id="CHEBI:58472"/>
        <dbReference type="ChEBI" id="CHEBI:132510"/>
        <dbReference type="EC" id="2.4.1.132"/>
    </reaction>
    <physiologicalReaction direction="left-to-right" evidence="13">
        <dbReference type="Rhea" id="RHEA:29516"/>
    </physiologicalReaction>
</comment>
<dbReference type="InterPro" id="IPR001296">
    <property type="entry name" value="Glyco_trans_1"/>
</dbReference>
<evidence type="ECO:0000313" key="18">
    <source>
        <dbReference type="Proteomes" id="UP000230093"/>
    </source>
</evidence>
<comment type="catalytic activity">
    <reaction evidence="14">
        <text>an alpha-D-Man-(1-&gt;3)-beta-D-Man-(1-&gt;4)-beta-D-GlcNAc-(1-&gt;4)-alpha-D-GlcNAc-diphospho-di-trans,poly-cis-dolichol + GDP-alpha-D-mannose = an alpha-D-Man-(1-&gt;3)-[alpha-D-Man-(1-&gt;6)]-beta-D-Man-(1-&gt;4)-beta-D-GlcNAc-(1-&gt;4)-alpha-D-GlcNAc-diphospho-di-trans,poly-cis-dolichol + GDP + H(+)</text>
        <dbReference type="Rhea" id="RHEA:29519"/>
        <dbReference type="Rhea" id="RHEA-COMP:19513"/>
        <dbReference type="Rhea" id="RHEA-COMP:19515"/>
        <dbReference type="ChEBI" id="CHEBI:15378"/>
        <dbReference type="ChEBI" id="CHEBI:57527"/>
        <dbReference type="ChEBI" id="CHEBI:58189"/>
        <dbReference type="ChEBI" id="CHEBI:132510"/>
        <dbReference type="ChEBI" id="CHEBI:132511"/>
        <dbReference type="EC" id="2.4.1.257"/>
    </reaction>
    <physiologicalReaction direction="left-to-right" evidence="14">
        <dbReference type="Rhea" id="RHEA:29520"/>
    </physiologicalReaction>
</comment>
<feature type="domain" description="Glycosyltransferase subfamily 4-like N-terminal" evidence="16">
    <location>
        <begin position="14"/>
        <end position="189"/>
    </location>
</feature>
<dbReference type="EMBL" id="PEZT01000028">
    <property type="protein sequence ID" value="PIS08793.1"/>
    <property type="molecule type" value="Genomic_DNA"/>
</dbReference>
<dbReference type="EC" id="2.4.1.132" evidence="4"/>
<keyword evidence="5" id="KW-0808">Transferase</keyword>
<evidence type="ECO:0000256" key="8">
    <source>
        <dbReference type="ARBA" id="ARBA00022989"/>
    </source>
</evidence>
<dbReference type="Gene3D" id="3.40.50.2000">
    <property type="entry name" value="Glycogen Phosphorylase B"/>
    <property type="match status" value="2"/>
</dbReference>
<dbReference type="PANTHER" id="PTHR45918:SF1">
    <property type="entry name" value="ALPHA-1,3_1,6-MANNOSYLTRANSFERASE ALG2"/>
    <property type="match status" value="1"/>
</dbReference>
<organism evidence="17 18">
    <name type="scientific">Candidatus Beckwithbacteria bacterium CG10_big_fil_rev_8_21_14_0_10_34_10</name>
    <dbReference type="NCBI Taxonomy" id="1974495"/>
    <lineage>
        <taxon>Bacteria</taxon>
        <taxon>Candidatus Beckwithiibacteriota</taxon>
    </lineage>
</organism>
<gene>
    <name evidence="17" type="ORF">COT75_04905</name>
</gene>
<dbReference type="Pfam" id="PF00534">
    <property type="entry name" value="Glycos_transf_1"/>
    <property type="match status" value="1"/>
</dbReference>
<evidence type="ECO:0000256" key="13">
    <source>
        <dbReference type="ARBA" id="ARBA00045103"/>
    </source>
</evidence>
<keyword evidence="7" id="KW-0256">Endoplasmic reticulum</keyword>
<dbReference type="Pfam" id="PF13439">
    <property type="entry name" value="Glyco_transf_4"/>
    <property type="match status" value="1"/>
</dbReference>
<evidence type="ECO:0000256" key="1">
    <source>
        <dbReference type="ARBA" id="ARBA00004586"/>
    </source>
</evidence>
<evidence type="ECO:0000256" key="6">
    <source>
        <dbReference type="ARBA" id="ARBA00022692"/>
    </source>
</evidence>
<dbReference type="InterPro" id="IPR027054">
    <property type="entry name" value="ALG2"/>
</dbReference>
<dbReference type="Proteomes" id="UP000230093">
    <property type="component" value="Unassembled WGS sequence"/>
</dbReference>
<evidence type="ECO:0000313" key="17">
    <source>
        <dbReference type="EMBL" id="PIS08793.1"/>
    </source>
</evidence>
<dbReference type="InterPro" id="IPR028098">
    <property type="entry name" value="Glyco_trans_4-like_N"/>
</dbReference>
<dbReference type="GO" id="GO:0004378">
    <property type="term" value="F:GDP-Man:Man(1)GlcNAc(2)-PP-Dol alpha-1,3-mannosyltransferase activity"/>
    <property type="evidence" value="ECO:0007669"/>
    <property type="project" value="UniProtKB-EC"/>
</dbReference>
<proteinExistence type="predicted"/>
<evidence type="ECO:0000259" key="15">
    <source>
        <dbReference type="Pfam" id="PF00534"/>
    </source>
</evidence>
<sequence length="372" mass="44162">MKIALVHDYLYTYGGAERVLEAFHEIWPQAPIYTAWVDWNWLKKKKPEWQNWKIVPSWFDKIPFKKNICSPLRFLAPKIWRSFNFNNFDLVISSSAWYMAKGVSLKKGKEIHVCYCHTPPRYLYGYPTALNFKRFWWGRLYANLVNPFLRIYDYKSSQTIDHFICNSREVQKRIKKFYKRKAKIIYPPVFNKEKPLKEENKIKKVNDKYFLMVNRLVRHKNVDLAIKACKKLRINLKIVGQGPEEKRLKKLTGSSQYIKFLDFVDDKKLSFLYRNCQAAIYLAEKEDFGMIPIEAMSFGKPVIALRSGGIPESIIENKTGTFINKVNLEELVNILKLFNPKTFKKEDCFKQARKFSKEGFKKEVIEFIQKNL</sequence>
<reference evidence="18" key="1">
    <citation type="submission" date="2017-09" db="EMBL/GenBank/DDBJ databases">
        <title>Depth-based differentiation of microbial function through sediment-hosted aquifers and enrichment of novel symbionts in the deep terrestrial subsurface.</title>
        <authorList>
            <person name="Probst A.J."/>
            <person name="Ladd B."/>
            <person name="Jarett J.K."/>
            <person name="Geller-Mcgrath D.E."/>
            <person name="Sieber C.M.K."/>
            <person name="Emerson J.B."/>
            <person name="Anantharaman K."/>
            <person name="Thomas B.C."/>
            <person name="Malmstrom R."/>
            <person name="Stieglmeier M."/>
            <person name="Klingl A."/>
            <person name="Woyke T."/>
            <person name="Ryan C.M."/>
            <person name="Banfield J.F."/>
        </authorList>
    </citation>
    <scope>NUCLEOTIDE SEQUENCE [LARGE SCALE GENOMIC DNA]</scope>
</reference>
<evidence type="ECO:0000256" key="14">
    <source>
        <dbReference type="ARBA" id="ARBA00045104"/>
    </source>
</evidence>
<evidence type="ECO:0000256" key="9">
    <source>
        <dbReference type="ARBA" id="ARBA00023136"/>
    </source>
</evidence>
<dbReference type="GO" id="GO:0102704">
    <property type="term" value="F:GDP-Man:Man(2)GlcNAc(2)-PP-Dol alpha-1,6-mannosyltransferase activity"/>
    <property type="evidence" value="ECO:0007669"/>
    <property type="project" value="UniProtKB-EC"/>
</dbReference>
<feature type="domain" description="Glycosyl transferase family 1" evidence="15">
    <location>
        <begin position="199"/>
        <end position="354"/>
    </location>
</feature>
<evidence type="ECO:0000256" key="10">
    <source>
        <dbReference type="ARBA" id="ARBA00032047"/>
    </source>
</evidence>
<dbReference type="EC" id="2.4.1.257" evidence="3"/>